<protein>
    <submittedName>
        <fullName evidence="8">Cell division protein FtsW</fullName>
    </submittedName>
</protein>
<dbReference type="PANTHER" id="PTHR30474:SF3">
    <property type="entry name" value="PEPTIDOGLYCAN GLYCOSYLTRANSFERASE RODA"/>
    <property type="match status" value="1"/>
</dbReference>
<evidence type="ECO:0000313" key="8">
    <source>
        <dbReference type="EMBL" id="GCD36864.1"/>
    </source>
</evidence>
<feature type="compositionally biased region" description="Basic residues" evidence="6">
    <location>
        <begin position="522"/>
        <end position="532"/>
    </location>
</feature>
<evidence type="ECO:0000256" key="1">
    <source>
        <dbReference type="ARBA" id="ARBA00004141"/>
    </source>
</evidence>
<evidence type="ECO:0000256" key="7">
    <source>
        <dbReference type="SAM" id="Phobius"/>
    </source>
</evidence>
<evidence type="ECO:0000256" key="5">
    <source>
        <dbReference type="ARBA" id="ARBA00023136"/>
    </source>
</evidence>
<feature type="transmembrane region" description="Helical" evidence="7">
    <location>
        <begin position="134"/>
        <end position="151"/>
    </location>
</feature>
<keyword evidence="8" id="KW-0131">Cell cycle</keyword>
<feature type="transmembrane region" description="Helical" evidence="7">
    <location>
        <begin position="95"/>
        <end position="114"/>
    </location>
</feature>
<dbReference type="PANTHER" id="PTHR30474">
    <property type="entry name" value="CELL CYCLE PROTEIN"/>
    <property type="match status" value="1"/>
</dbReference>
<dbReference type="GO" id="GO:0005886">
    <property type="term" value="C:plasma membrane"/>
    <property type="evidence" value="ECO:0007669"/>
    <property type="project" value="TreeGrafter"/>
</dbReference>
<evidence type="ECO:0000256" key="6">
    <source>
        <dbReference type="SAM" id="MobiDB-lite"/>
    </source>
</evidence>
<comment type="subcellular location">
    <subcellularLocation>
        <location evidence="1">Membrane</location>
        <topology evidence="1">Multi-pass membrane protein</topology>
    </subcellularLocation>
</comment>
<dbReference type="GO" id="GO:0015648">
    <property type="term" value="F:lipid-linked peptidoglycan transporter activity"/>
    <property type="evidence" value="ECO:0007669"/>
    <property type="project" value="TreeGrafter"/>
</dbReference>
<dbReference type="Pfam" id="PF01098">
    <property type="entry name" value="FTSW_RODA_SPOVE"/>
    <property type="match status" value="1"/>
</dbReference>
<feature type="transmembrane region" description="Helical" evidence="7">
    <location>
        <begin position="38"/>
        <end position="57"/>
    </location>
</feature>
<keyword evidence="5 7" id="KW-0472">Membrane</keyword>
<feature type="transmembrane region" description="Helical" evidence="7">
    <location>
        <begin position="237"/>
        <end position="255"/>
    </location>
</feature>
<organism evidence="8 9">
    <name type="scientific">Streptomyces chrestomyceticus JCM 4735</name>
    <dbReference type="NCBI Taxonomy" id="1306181"/>
    <lineage>
        <taxon>Bacteria</taxon>
        <taxon>Bacillati</taxon>
        <taxon>Actinomycetota</taxon>
        <taxon>Actinomycetes</taxon>
        <taxon>Kitasatosporales</taxon>
        <taxon>Streptomycetaceae</taxon>
        <taxon>Streptomyces</taxon>
    </lineage>
</organism>
<dbReference type="InterPro" id="IPR001182">
    <property type="entry name" value="FtsW/RodA"/>
</dbReference>
<dbReference type="AlphaFoldDB" id="A0A7U9Q201"/>
<dbReference type="GO" id="GO:0008360">
    <property type="term" value="P:regulation of cell shape"/>
    <property type="evidence" value="ECO:0007669"/>
    <property type="project" value="UniProtKB-KW"/>
</dbReference>
<dbReference type="EMBL" id="BHZC01000001">
    <property type="protein sequence ID" value="GCD36864.1"/>
    <property type="molecule type" value="Genomic_DNA"/>
</dbReference>
<evidence type="ECO:0000256" key="3">
    <source>
        <dbReference type="ARBA" id="ARBA00022960"/>
    </source>
</evidence>
<dbReference type="GO" id="GO:0051301">
    <property type="term" value="P:cell division"/>
    <property type="evidence" value="ECO:0007669"/>
    <property type="project" value="UniProtKB-KW"/>
</dbReference>
<feature type="transmembrane region" description="Helical" evidence="7">
    <location>
        <begin position="63"/>
        <end position="83"/>
    </location>
</feature>
<keyword evidence="8" id="KW-0132">Cell division</keyword>
<proteinExistence type="predicted"/>
<accession>A0A7U9Q201</accession>
<feature type="region of interest" description="Disordered" evidence="6">
    <location>
        <begin position="470"/>
        <end position="532"/>
    </location>
</feature>
<feature type="transmembrane region" description="Helical" evidence="7">
    <location>
        <begin position="261"/>
        <end position="277"/>
    </location>
</feature>
<feature type="transmembrane region" description="Helical" evidence="7">
    <location>
        <begin position="408"/>
        <end position="432"/>
    </location>
</feature>
<feature type="transmembrane region" description="Helical" evidence="7">
    <location>
        <begin position="438"/>
        <end position="460"/>
    </location>
</feature>
<sequence length="532" mass="56853">MRGLTSSPRPLGAPESDAERTMTFAALAQAPNRRRTEMWLLAFAVLITVFGYTYTGLSMNGRLPAGLPGFSAAVFFMALVPHLVVRRFAPRADPLILPLATLLSGIGLVLLNRLDITYAAKPSLHMTPAAGGQLVWTVIGVAVCTAVLMLLRDHRFLQRYIYLTMAVALVLLMAPAFFPGDTFGAKRWIFVGPLSLQPGEFVKIMIAVFFAGYLTLNRDALALSGRRVMGVQLPPGRQLGPIFTIWVISLLVLVFERDLGTSLIFFGLFVITLYMATERTSWVLCGLAMAVIGAAVVGSVEPHVKGRVMAWLHPMDIFLPAKERPPGLQSEQAAQALFSFGSGGISGTGLGQGHPELIGFAGNSDFILTTVGEELGLAGVMVVLLLYVLLAQRGLRVGLLARDPFGKLLAVGLASSLLLQVFVVAGGVTGLIPLTGKALPFLAKGGSSLVANWVMVALLIRISDSAQRRREPIGEPGGRRGRRGRRAARAAVDLDATQATPRVVQAALPAPVTPRDSGRPPGHGRRARRAHG</sequence>
<gene>
    <name evidence="8" type="ORF">OEIGOIKO_04645</name>
</gene>
<evidence type="ECO:0000256" key="2">
    <source>
        <dbReference type="ARBA" id="ARBA00022692"/>
    </source>
</evidence>
<keyword evidence="4 7" id="KW-1133">Transmembrane helix</keyword>
<evidence type="ECO:0000256" key="4">
    <source>
        <dbReference type="ARBA" id="ARBA00022989"/>
    </source>
</evidence>
<feature type="compositionally biased region" description="Basic residues" evidence="6">
    <location>
        <begin position="479"/>
        <end position="488"/>
    </location>
</feature>
<feature type="transmembrane region" description="Helical" evidence="7">
    <location>
        <begin position="375"/>
        <end position="396"/>
    </location>
</feature>
<dbReference type="Proteomes" id="UP000287830">
    <property type="component" value="Unassembled WGS sequence"/>
</dbReference>
<keyword evidence="3" id="KW-0133">Cell shape</keyword>
<feature type="transmembrane region" description="Helical" evidence="7">
    <location>
        <begin position="160"/>
        <end position="178"/>
    </location>
</feature>
<dbReference type="GO" id="GO:0032153">
    <property type="term" value="C:cell division site"/>
    <property type="evidence" value="ECO:0007669"/>
    <property type="project" value="TreeGrafter"/>
</dbReference>
<feature type="transmembrane region" description="Helical" evidence="7">
    <location>
        <begin position="198"/>
        <end position="216"/>
    </location>
</feature>
<feature type="transmembrane region" description="Helical" evidence="7">
    <location>
        <begin position="282"/>
        <end position="300"/>
    </location>
</feature>
<keyword evidence="2 7" id="KW-0812">Transmembrane</keyword>
<reference evidence="8 9" key="1">
    <citation type="submission" date="2018-11" db="EMBL/GenBank/DDBJ databases">
        <title>Whole genome sequence of Streptomyces chrestomyceticus NBRC 13444(T).</title>
        <authorList>
            <person name="Komaki H."/>
            <person name="Tamura T."/>
        </authorList>
    </citation>
    <scope>NUCLEOTIDE SEQUENCE [LARGE SCALE GENOMIC DNA]</scope>
    <source>
        <strain evidence="8 9">NBRC 13444</strain>
    </source>
</reference>
<evidence type="ECO:0000313" key="9">
    <source>
        <dbReference type="Proteomes" id="UP000287830"/>
    </source>
</evidence>
<comment type="caution">
    <text evidence="8">The sequence shown here is derived from an EMBL/GenBank/DDBJ whole genome shotgun (WGS) entry which is preliminary data.</text>
</comment>
<name>A0A7U9Q201_9ACTN</name>